<dbReference type="CDD" id="cd11445">
    <property type="entry name" value="bHLH_AtPIF_like"/>
    <property type="match status" value="1"/>
</dbReference>
<evidence type="ECO:0000256" key="4">
    <source>
        <dbReference type="ARBA" id="ARBA00023242"/>
    </source>
</evidence>
<dbReference type="GO" id="GO:0010017">
    <property type="term" value="P:red or far-red light signaling pathway"/>
    <property type="evidence" value="ECO:0007669"/>
    <property type="project" value="UniProtKB-ARBA"/>
</dbReference>
<dbReference type="PANTHER" id="PTHR46807">
    <property type="entry name" value="TRANSCRIPTION FACTOR PIF3"/>
    <property type="match status" value="1"/>
</dbReference>
<organism evidence="7 8">
    <name type="scientific">Centaurea solstitialis</name>
    <name type="common">yellow star-thistle</name>
    <dbReference type="NCBI Taxonomy" id="347529"/>
    <lineage>
        <taxon>Eukaryota</taxon>
        <taxon>Viridiplantae</taxon>
        <taxon>Streptophyta</taxon>
        <taxon>Embryophyta</taxon>
        <taxon>Tracheophyta</taxon>
        <taxon>Spermatophyta</taxon>
        <taxon>Magnoliopsida</taxon>
        <taxon>eudicotyledons</taxon>
        <taxon>Gunneridae</taxon>
        <taxon>Pentapetalae</taxon>
        <taxon>asterids</taxon>
        <taxon>campanulids</taxon>
        <taxon>Asterales</taxon>
        <taxon>Asteraceae</taxon>
        <taxon>Carduoideae</taxon>
        <taxon>Cardueae</taxon>
        <taxon>Centaureinae</taxon>
        <taxon>Centaurea</taxon>
    </lineage>
</organism>
<feature type="region of interest" description="Disordered" evidence="5">
    <location>
        <begin position="145"/>
        <end position="359"/>
    </location>
</feature>
<dbReference type="SMART" id="SM00353">
    <property type="entry name" value="HLH"/>
    <property type="match status" value="1"/>
</dbReference>
<dbReference type="GO" id="GO:0046983">
    <property type="term" value="F:protein dimerization activity"/>
    <property type="evidence" value="ECO:0007669"/>
    <property type="project" value="InterPro"/>
</dbReference>
<evidence type="ECO:0000256" key="3">
    <source>
        <dbReference type="ARBA" id="ARBA00023163"/>
    </source>
</evidence>
<feature type="compositionally biased region" description="Basic and acidic residues" evidence="5">
    <location>
        <begin position="305"/>
        <end position="334"/>
    </location>
</feature>
<dbReference type="GO" id="GO:0003700">
    <property type="term" value="F:DNA-binding transcription factor activity"/>
    <property type="evidence" value="ECO:0007669"/>
    <property type="project" value="InterPro"/>
</dbReference>
<dbReference type="InterPro" id="IPR011598">
    <property type="entry name" value="bHLH_dom"/>
</dbReference>
<feature type="compositionally biased region" description="Basic and acidic residues" evidence="5">
    <location>
        <begin position="230"/>
        <end position="239"/>
    </location>
</feature>
<dbReference type="GO" id="GO:0005634">
    <property type="term" value="C:nucleus"/>
    <property type="evidence" value="ECO:0007669"/>
    <property type="project" value="UniProtKB-SubCell"/>
</dbReference>
<comment type="caution">
    <text evidence="7">The sequence shown here is derived from an EMBL/GenBank/DDBJ whole genome shotgun (WGS) entry which is preliminary data.</text>
</comment>
<evidence type="ECO:0000256" key="2">
    <source>
        <dbReference type="ARBA" id="ARBA00023015"/>
    </source>
</evidence>
<keyword evidence="4" id="KW-0539">Nucleus</keyword>
<evidence type="ECO:0000256" key="1">
    <source>
        <dbReference type="ARBA" id="ARBA00004123"/>
    </source>
</evidence>
<feature type="compositionally biased region" description="Basic and acidic residues" evidence="5">
    <location>
        <begin position="347"/>
        <end position="359"/>
    </location>
</feature>
<evidence type="ECO:0000313" key="8">
    <source>
        <dbReference type="Proteomes" id="UP001172457"/>
    </source>
</evidence>
<dbReference type="EMBL" id="JARYMX010000006">
    <property type="protein sequence ID" value="KAJ9543622.1"/>
    <property type="molecule type" value="Genomic_DNA"/>
</dbReference>
<name>A0AA38VZI7_9ASTR</name>
<keyword evidence="8" id="KW-1185">Reference proteome</keyword>
<dbReference type="PROSITE" id="PS50888">
    <property type="entry name" value="BHLH"/>
    <property type="match status" value="1"/>
</dbReference>
<comment type="subcellular location">
    <subcellularLocation>
        <location evidence="1">Nucleus</location>
    </subcellularLocation>
</comment>
<feature type="compositionally biased region" description="Polar residues" evidence="5">
    <location>
        <begin position="190"/>
        <end position="207"/>
    </location>
</feature>
<feature type="compositionally biased region" description="Low complexity" evidence="5">
    <location>
        <begin position="241"/>
        <end position="260"/>
    </location>
</feature>
<feature type="compositionally biased region" description="Pro residues" evidence="5">
    <location>
        <begin position="145"/>
        <end position="158"/>
    </location>
</feature>
<dbReference type="SUPFAM" id="SSF47459">
    <property type="entry name" value="HLH, helix-loop-helix DNA-binding domain"/>
    <property type="match status" value="1"/>
</dbReference>
<evidence type="ECO:0000259" key="6">
    <source>
        <dbReference type="PROSITE" id="PS50888"/>
    </source>
</evidence>
<dbReference type="InterPro" id="IPR047265">
    <property type="entry name" value="PIF1-like_bHLH"/>
</dbReference>
<dbReference type="Pfam" id="PF00010">
    <property type="entry name" value="HLH"/>
    <property type="match status" value="1"/>
</dbReference>
<evidence type="ECO:0000313" key="7">
    <source>
        <dbReference type="EMBL" id="KAJ9543622.1"/>
    </source>
</evidence>
<keyword evidence="2" id="KW-0805">Transcription regulation</keyword>
<dbReference type="Proteomes" id="UP001172457">
    <property type="component" value="Chromosome 6"/>
</dbReference>
<proteinExistence type="predicted"/>
<evidence type="ECO:0000256" key="5">
    <source>
        <dbReference type="SAM" id="MobiDB-lite"/>
    </source>
</evidence>
<gene>
    <name evidence="7" type="ORF">OSB04_023329</name>
</gene>
<dbReference type="FunFam" id="4.10.280.10:FF:000004">
    <property type="entry name" value="Basic helix-loop-helix transcription factor"/>
    <property type="match status" value="1"/>
</dbReference>
<keyword evidence="3" id="KW-0804">Transcription</keyword>
<feature type="domain" description="BHLH" evidence="6">
    <location>
        <begin position="347"/>
        <end position="396"/>
    </location>
</feature>
<sequence>MNHIVPDFEAEEDYLIPEFHKKSTMGGGDEDIMELLWQNGQVVMQSQNQRSLGSKKPETRGFVAANREIRPSSSSVGVEEEQAGPSDLFMQEDEMSAWLHYPIDANSLDECLYSNDLLYPTPPPPPPPPPPYAPVTIVPLPPPPSVAVPPSRPPPVPPFRRAEGESGGGGRQQPQQQQPPKYTNFLHFSRPNNNAIRRSQSGPSSSFPLAALRPQTEEALTLPVAPSEMPESRASRVSEKAPAMSVPAAAANTGGAAAGTSSVRRELETCDLSVTSSPGTGGSGSAGMEPSSSQKQNQPPPPPAADDRKRKGRDADDTECHSEDVEFEYPDAKKQSHGATSSTKRSRAAEVHNLSERRRRDRINEKMKALQELIPRCNKSDKASMLDEAIEYLKSLQMQVQMMSMGCSMVPMMFPGVQQYMPPMAAMGMGMGMDMGMNRTMVPYPAILPGSSLPNQAAAVAAAAQLGQRFPVPGLSMSQPMAIPVPAASQPVNMSAPMMSSFPLHNQNHPRPPNFADPFQQYVGLHQTQLPIPQACFSSLITFPIMCLKKSKDRRNVDN</sequence>
<accession>A0AA38VZI7</accession>
<dbReference type="PANTHER" id="PTHR46807:SF8">
    <property type="entry name" value="TRANSCRIPTION FACTOR PIF1-LIKE ISOFORM X2"/>
    <property type="match status" value="1"/>
</dbReference>
<dbReference type="InterPro" id="IPR036638">
    <property type="entry name" value="HLH_DNA-bd_sf"/>
</dbReference>
<dbReference type="AlphaFoldDB" id="A0AA38VZI7"/>
<protein>
    <recommendedName>
        <fullName evidence="6">BHLH domain-containing protein</fullName>
    </recommendedName>
</protein>
<reference evidence="7" key="1">
    <citation type="submission" date="2023-03" db="EMBL/GenBank/DDBJ databases">
        <title>Chromosome-scale reference genome and RAD-based genetic map of yellow starthistle (Centaurea solstitialis) reveal putative structural variation and QTLs associated with invader traits.</title>
        <authorList>
            <person name="Reatini B."/>
            <person name="Cang F.A."/>
            <person name="Jiang Q."/>
            <person name="Mckibben M.T.W."/>
            <person name="Barker M.S."/>
            <person name="Rieseberg L.H."/>
            <person name="Dlugosch K.M."/>
        </authorList>
    </citation>
    <scope>NUCLEOTIDE SEQUENCE</scope>
    <source>
        <strain evidence="7">CAN-66</strain>
        <tissue evidence="7">Leaf</tissue>
    </source>
</reference>
<dbReference type="InterPro" id="IPR044273">
    <property type="entry name" value="PIF3-like"/>
</dbReference>
<feature type="compositionally biased region" description="Low complexity" evidence="5">
    <location>
        <begin position="286"/>
        <end position="297"/>
    </location>
</feature>
<dbReference type="Gene3D" id="4.10.280.10">
    <property type="entry name" value="Helix-loop-helix DNA-binding domain"/>
    <property type="match status" value="1"/>
</dbReference>